<dbReference type="AlphaFoldDB" id="A0A317D3U9"/>
<dbReference type="Proteomes" id="UP000245410">
    <property type="component" value="Unassembled WGS sequence"/>
</dbReference>
<keyword evidence="1" id="KW-0812">Transmembrane</keyword>
<accession>A0A317D3U9</accession>
<feature type="transmembrane region" description="Helical" evidence="1">
    <location>
        <begin position="12"/>
        <end position="30"/>
    </location>
</feature>
<organism evidence="2 3">
    <name type="scientific">Micromonospora acroterricola</name>
    <dbReference type="NCBI Taxonomy" id="2202421"/>
    <lineage>
        <taxon>Bacteria</taxon>
        <taxon>Bacillati</taxon>
        <taxon>Actinomycetota</taxon>
        <taxon>Actinomycetes</taxon>
        <taxon>Micromonosporales</taxon>
        <taxon>Micromonosporaceae</taxon>
        <taxon>Micromonospora</taxon>
    </lineage>
</organism>
<evidence type="ECO:0000313" key="3">
    <source>
        <dbReference type="Proteomes" id="UP000245410"/>
    </source>
</evidence>
<evidence type="ECO:0008006" key="4">
    <source>
        <dbReference type="Google" id="ProtNLM"/>
    </source>
</evidence>
<dbReference type="OrthoDB" id="5120275at2"/>
<comment type="caution">
    <text evidence="2">The sequence shown here is derived from an EMBL/GenBank/DDBJ whole genome shotgun (WGS) entry which is preliminary data.</text>
</comment>
<sequence length="94" mass="10054">MSPRRILQTVGTAELVTLLLMLVNIVTVHLPEVSRVLGPVHGLAYTATVITAILVMGGRHQVWLLALIPGIGGLLAARVASPEQLERRTLDDGL</sequence>
<dbReference type="RefSeq" id="WP_109818908.1">
    <property type="nucleotide sequence ID" value="NZ_QGKR01000226.1"/>
</dbReference>
<keyword evidence="1" id="KW-0472">Membrane</keyword>
<dbReference type="EMBL" id="QGKR01000226">
    <property type="protein sequence ID" value="PWR07323.1"/>
    <property type="molecule type" value="Genomic_DNA"/>
</dbReference>
<protein>
    <recommendedName>
        <fullName evidence="4">DUF3817 domain-containing protein</fullName>
    </recommendedName>
</protein>
<gene>
    <name evidence="2" type="ORF">DKT68_19930</name>
</gene>
<feature type="transmembrane region" description="Helical" evidence="1">
    <location>
        <begin position="62"/>
        <end position="80"/>
    </location>
</feature>
<proteinExistence type="predicted"/>
<reference evidence="2 3" key="1">
    <citation type="submission" date="2018-05" db="EMBL/GenBank/DDBJ databases">
        <title>Micromonospora atacamensis sp. nov., a novel actinobacteria isolated from high altitude Atacama Desert soil.</title>
        <authorList>
            <person name="Carro L."/>
            <person name="Golinska P."/>
            <person name="Klenk H.-P."/>
            <person name="Goodfellow M."/>
        </authorList>
    </citation>
    <scope>NUCLEOTIDE SEQUENCE [LARGE SCALE GENOMIC DNA]</scope>
    <source>
        <strain evidence="2 3">5R2A7</strain>
    </source>
</reference>
<evidence type="ECO:0000313" key="2">
    <source>
        <dbReference type="EMBL" id="PWR07323.1"/>
    </source>
</evidence>
<feature type="transmembrane region" description="Helical" evidence="1">
    <location>
        <begin position="36"/>
        <end position="55"/>
    </location>
</feature>
<evidence type="ECO:0000256" key="1">
    <source>
        <dbReference type="SAM" id="Phobius"/>
    </source>
</evidence>
<keyword evidence="1" id="KW-1133">Transmembrane helix</keyword>
<keyword evidence="3" id="KW-1185">Reference proteome</keyword>
<name>A0A317D3U9_9ACTN</name>